<evidence type="ECO:0000313" key="2">
    <source>
        <dbReference type="WBParaSite" id="SVE_2010700.1"/>
    </source>
</evidence>
<evidence type="ECO:0000313" key="1">
    <source>
        <dbReference type="Proteomes" id="UP000035680"/>
    </source>
</evidence>
<sequence>MTSFFHVVAFDLSYARDYCFLIYSCDELKNALKTIFGCSKKINNKNNIKVLYQKTCYTFIEDIIIDTELKKYFLYMKITKTKLYKGNPLAPSATKPHNSKKLFPTTVPTLDIEVNFDISRIEAFMIFGMEILDWIRLDRMNNLVGKTVGTSRIIVFSYIDQIKDRIFEDEKGMITLLKKIDEEYFITITFATSEIITKLF</sequence>
<keyword evidence="1" id="KW-1185">Reference proteome</keyword>
<dbReference type="Proteomes" id="UP000035680">
    <property type="component" value="Unassembled WGS sequence"/>
</dbReference>
<name>A0A0K0G5T4_STRVS</name>
<reference evidence="2" key="2">
    <citation type="submission" date="2015-08" db="UniProtKB">
        <authorList>
            <consortium name="WormBaseParasite"/>
        </authorList>
    </citation>
    <scope>IDENTIFICATION</scope>
</reference>
<organism evidence="1 2">
    <name type="scientific">Strongyloides venezuelensis</name>
    <name type="common">Threadworm</name>
    <dbReference type="NCBI Taxonomy" id="75913"/>
    <lineage>
        <taxon>Eukaryota</taxon>
        <taxon>Metazoa</taxon>
        <taxon>Ecdysozoa</taxon>
        <taxon>Nematoda</taxon>
        <taxon>Chromadorea</taxon>
        <taxon>Rhabditida</taxon>
        <taxon>Tylenchina</taxon>
        <taxon>Panagrolaimomorpha</taxon>
        <taxon>Strongyloidoidea</taxon>
        <taxon>Strongyloididae</taxon>
        <taxon>Strongyloides</taxon>
    </lineage>
</organism>
<proteinExistence type="predicted"/>
<reference evidence="1" key="1">
    <citation type="submission" date="2014-07" db="EMBL/GenBank/DDBJ databases">
        <authorList>
            <person name="Martin A.A"/>
            <person name="De Silva N."/>
        </authorList>
    </citation>
    <scope>NUCLEOTIDE SEQUENCE</scope>
</reference>
<accession>A0A0K0G5T4</accession>
<protein>
    <submittedName>
        <fullName evidence="2">Uncharacterized protein</fullName>
    </submittedName>
</protein>
<dbReference type="AlphaFoldDB" id="A0A0K0G5T4"/>
<dbReference type="WBParaSite" id="SVE_2010700.1">
    <property type="protein sequence ID" value="SVE_2010700.1"/>
    <property type="gene ID" value="SVE_2010700"/>
</dbReference>